<dbReference type="PATRIC" id="fig|1341156.4.peg.2523"/>
<comment type="caution">
    <text evidence="1">The sequence shown here is derived from an EMBL/GenBank/DDBJ whole genome shotgun (WGS) entry which is preliminary data.</text>
</comment>
<proteinExistence type="predicted"/>
<name>A0A011UZA9_RUMAL</name>
<sequence>MDRNAIVRLGVDAYHGNVQGNFSMRDSLETLRKALVDLNGGSTKLSYKKIRDGECSGLFSVVEEILQKTIVEGFQDNDFLFQTLIDFKSVALGDENDFYIPDNDILYVVSDVSRGNQALRRQRIESGTHIQVPTTLKGIKIYEELDRVLSGRVDFNELIDKVARSFKQQIYVDAMTAFQAMAETDSIYFPTAGSFNENKLVEIINHVEAATGKKAYIFGTQQALRKINLTVLQDAANNSNIAEQARNDVYTMGYMGKFNGTDCIKLNQVHTPGTNAFALDNDKLYIIAGDSKPIKVVNEGEATIYLGNPYHNADLSQEFLYTDSYGVAVAMSEKMGIYTMT</sequence>
<dbReference type="EMBL" id="JEOB01000004">
    <property type="protein sequence ID" value="EXM38507.1"/>
    <property type="molecule type" value="Genomic_DNA"/>
</dbReference>
<dbReference type="Proteomes" id="UP000021369">
    <property type="component" value="Unassembled WGS sequence"/>
</dbReference>
<dbReference type="AlphaFoldDB" id="A0A011UZA9"/>
<organism evidence="1 2">
    <name type="scientific">Ruminococcus albus SY3</name>
    <dbReference type="NCBI Taxonomy" id="1341156"/>
    <lineage>
        <taxon>Bacteria</taxon>
        <taxon>Bacillati</taxon>
        <taxon>Bacillota</taxon>
        <taxon>Clostridia</taxon>
        <taxon>Eubacteriales</taxon>
        <taxon>Oscillospiraceae</taxon>
        <taxon>Ruminococcus</taxon>
    </lineage>
</organism>
<evidence type="ECO:0000313" key="2">
    <source>
        <dbReference type="Proteomes" id="UP000021369"/>
    </source>
</evidence>
<protein>
    <recommendedName>
        <fullName evidence="3">Phage capsid protein</fullName>
    </recommendedName>
</protein>
<accession>A0A011UZA9</accession>
<evidence type="ECO:0008006" key="3">
    <source>
        <dbReference type="Google" id="ProtNLM"/>
    </source>
</evidence>
<gene>
    <name evidence="1" type="ORF">RASY3_14310</name>
</gene>
<dbReference type="OrthoDB" id="2078600at2"/>
<evidence type="ECO:0000313" key="1">
    <source>
        <dbReference type="EMBL" id="EXM38507.1"/>
    </source>
</evidence>
<dbReference type="RefSeq" id="WP_037289286.1">
    <property type="nucleotide sequence ID" value="NZ_JEOB01000004.1"/>
</dbReference>
<reference evidence="1 2" key="1">
    <citation type="submission" date="2013-06" db="EMBL/GenBank/DDBJ databases">
        <title>Rumen cellulosomics: divergent fiber-degrading strategies revealed by comparative genome-wide analysis of six Ruminococcal strains.</title>
        <authorList>
            <person name="Dassa B."/>
            <person name="Borovok I."/>
            <person name="Lamed R."/>
            <person name="Flint H."/>
            <person name="Yeoman C.J."/>
            <person name="White B."/>
            <person name="Bayer E.A."/>
        </authorList>
    </citation>
    <scope>NUCLEOTIDE SEQUENCE [LARGE SCALE GENOMIC DNA]</scope>
    <source>
        <strain evidence="1 2">SY3</strain>
    </source>
</reference>
<keyword evidence="2" id="KW-1185">Reference proteome</keyword>